<comment type="caution">
    <text evidence="3">The sequence shown here is derived from an EMBL/GenBank/DDBJ whole genome shotgun (WGS) entry which is preliminary data.</text>
</comment>
<sequence>MIDVGKVADLILLMIDAKYGFEMETFEFLNILQTHGFPRIMGVLTHLDKIRNPRSQKKARKALKHRFWTEIYNGAKLFNLTRIRNGRYLDREILNMARFISVKKFRPLAWRNTHPYLLADRMEDLTPPDLVHEKPKVDRTITLYGYLRGTPLKTQSRVHIPGVGDLTIEEIDMLQDPCPLPEKVRKSLNEKHKLLYAPMSDVGGVMYDKDAVYINVPGLTTRAEQAVDETPGQDATDDQDSNSSDDSDSESEWLNSMSKRQLRRRQRELKKRNTVKTGADQTENRGEHMVMELQDTTNTFADLIDDSQMRIFSGSTPVVAKDYRAADSSSGSDTAAEDDASDGLATGDSDDASDSDGEYGGRPRRRAMTTITGESSSGPGAPDESLAFADTDDELGSSDDDGRNANDAELLSGALRWKEGMVDRAQAAFMNTRRRLNLMDLVY</sequence>
<dbReference type="PANTHER" id="PTHR12858">
    <property type="entry name" value="RIBOSOME BIOGENESIS PROTEIN"/>
    <property type="match status" value="1"/>
</dbReference>
<evidence type="ECO:0000256" key="1">
    <source>
        <dbReference type="SAM" id="MobiDB-lite"/>
    </source>
</evidence>
<keyword evidence="4" id="KW-1185">Reference proteome</keyword>
<dbReference type="Proteomes" id="UP001151582">
    <property type="component" value="Unassembled WGS sequence"/>
</dbReference>
<dbReference type="GO" id="GO:0003924">
    <property type="term" value="F:GTPase activity"/>
    <property type="evidence" value="ECO:0007669"/>
    <property type="project" value="TreeGrafter"/>
</dbReference>
<protein>
    <submittedName>
        <fullName evidence="3">Glycoside hydrolase 2 (Mannanase, beta-galactosidase)</fullName>
    </submittedName>
</protein>
<feature type="compositionally biased region" description="Acidic residues" evidence="1">
    <location>
        <begin position="348"/>
        <end position="357"/>
    </location>
</feature>
<dbReference type="InterPro" id="IPR012948">
    <property type="entry name" value="AARP2CN"/>
</dbReference>
<evidence type="ECO:0000313" key="3">
    <source>
        <dbReference type="EMBL" id="KAJ1970520.1"/>
    </source>
</evidence>
<dbReference type="Pfam" id="PF08142">
    <property type="entry name" value="AARP2CN"/>
    <property type="match status" value="1"/>
</dbReference>
<dbReference type="SUPFAM" id="SSF52540">
    <property type="entry name" value="P-loop containing nucleoside triphosphate hydrolases"/>
    <property type="match status" value="1"/>
</dbReference>
<dbReference type="SMART" id="SM00785">
    <property type="entry name" value="AARP2CN"/>
    <property type="match status" value="1"/>
</dbReference>
<evidence type="ECO:0000313" key="4">
    <source>
        <dbReference type="Proteomes" id="UP001151582"/>
    </source>
</evidence>
<organism evidence="3 4">
    <name type="scientific">Dimargaris verticillata</name>
    <dbReference type="NCBI Taxonomy" id="2761393"/>
    <lineage>
        <taxon>Eukaryota</taxon>
        <taxon>Fungi</taxon>
        <taxon>Fungi incertae sedis</taxon>
        <taxon>Zoopagomycota</taxon>
        <taxon>Kickxellomycotina</taxon>
        <taxon>Dimargaritomycetes</taxon>
        <taxon>Dimargaritales</taxon>
        <taxon>Dimargaritaceae</taxon>
        <taxon>Dimargaris</taxon>
    </lineage>
</organism>
<feature type="compositionally biased region" description="Basic residues" evidence="1">
    <location>
        <begin position="260"/>
        <end position="274"/>
    </location>
</feature>
<dbReference type="EMBL" id="JANBQB010001736">
    <property type="protein sequence ID" value="KAJ1970520.1"/>
    <property type="molecule type" value="Genomic_DNA"/>
</dbReference>
<gene>
    <name evidence="3" type="primary">BMS1_2</name>
    <name evidence="3" type="ORF">H4R34_006037</name>
</gene>
<dbReference type="GO" id="GO:0034511">
    <property type="term" value="F:U3 snoRNA binding"/>
    <property type="evidence" value="ECO:0007669"/>
    <property type="project" value="TreeGrafter"/>
</dbReference>
<dbReference type="InterPro" id="IPR039761">
    <property type="entry name" value="Bms1/Tsr1"/>
</dbReference>
<dbReference type="InterPro" id="IPR027417">
    <property type="entry name" value="P-loop_NTPase"/>
</dbReference>
<dbReference type="GO" id="GO:0005634">
    <property type="term" value="C:nucleus"/>
    <property type="evidence" value="ECO:0007669"/>
    <property type="project" value="InterPro"/>
</dbReference>
<feature type="non-terminal residue" evidence="3">
    <location>
        <position position="443"/>
    </location>
</feature>
<keyword evidence="3" id="KW-0378">Hydrolase</keyword>
<dbReference type="PANTHER" id="PTHR12858:SF2">
    <property type="entry name" value="RIBOSOME BIOGENESIS PROTEIN BMS1 HOMOLOG"/>
    <property type="match status" value="1"/>
</dbReference>
<dbReference type="GO" id="GO:0000479">
    <property type="term" value="P:endonucleolytic cleavage of tricistronic rRNA transcript (SSU-rRNA, 5.8S rRNA, LSU-rRNA)"/>
    <property type="evidence" value="ECO:0007669"/>
    <property type="project" value="TreeGrafter"/>
</dbReference>
<dbReference type="Gene3D" id="3.40.50.300">
    <property type="entry name" value="P-loop containing nucleotide triphosphate hydrolases"/>
    <property type="match status" value="1"/>
</dbReference>
<evidence type="ECO:0000259" key="2">
    <source>
        <dbReference type="SMART" id="SM00785"/>
    </source>
</evidence>
<dbReference type="AlphaFoldDB" id="A0A9W8E5J8"/>
<accession>A0A9W8E5J8</accession>
<dbReference type="GO" id="GO:0005525">
    <property type="term" value="F:GTP binding"/>
    <property type="evidence" value="ECO:0007669"/>
    <property type="project" value="TreeGrafter"/>
</dbReference>
<feature type="compositionally biased region" description="Acidic residues" evidence="1">
    <location>
        <begin position="390"/>
        <end position="399"/>
    </location>
</feature>
<feature type="region of interest" description="Disordered" evidence="1">
    <location>
        <begin position="323"/>
        <end position="407"/>
    </location>
</feature>
<feature type="compositionally biased region" description="Acidic residues" evidence="1">
    <location>
        <begin position="235"/>
        <end position="251"/>
    </location>
</feature>
<feature type="domain" description="AARP2CN" evidence="2">
    <location>
        <begin position="92"/>
        <end position="178"/>
    </location>
</feature>
<feature type="compositionally biased region" description="Polar residues" evidence="1">
    <location>
        <begin position="369"/>
        <end position="378"/>
    </location>
</feature>
<name>A0A9W8E5J8_9FUNG</name>
<proteinExistence type="predicted"/>
<dbReference type="OrthoDB" id="10260897at2759"/>
<dbReference type="GO" id="GO:0000462">
    <property type="term" value="P:maturation of SSU-rRNA from tricistronic rRNA transcript (SSU-rRNA, 5.8S rRNA, LSU-rRNA)"/>
    <property type="evidence" value="ECO:0007669"/>
    <property type="project" value="TreeGrafter"/>
</dbReference>
<feature type="region of interest" description="Disordered" evidence="1">
    <location>
        <begin position="223"/>
        <end position="289"/>
    </location>
</feature>
<reference evidence="3" key="1">
    <citation type="submission" date="2022-07" db="EMBL/GenBank/DDBJ databases">
        <title>Phylogenomic reconstructions and comparative analyses of Kickxellomycotina fungi.</title>
        <authorList>
            <person name="Reynolds N.K."/>
            <person name="Stajich J.E."/>
            <person name="Barry K."/>
            <person name="Grigoriev I.V."/>
            <person name="Crous P."/>
            <person name="Smith M.E."/>
        </authorList>
    </citation>
    <scope>NUCLEOTIDE SEQUENCE</scope>
    <source>
        <strain evidence="3">RSA 567</strain>
    </source>
</reference>
<dbReference type="GO" id="GO:0030686">
    <property type="term" value="C:90S preribosome"/>
    <property type="evidence" value="ECO:0007669"/>
    <property type="project" value="TreeGrafter"/>
</dbReference>